<comment type="cofactor">
    <cofactor evidence="1">
        <name>pyridoxal 5'-phosphate</name>
        <dbReference type="ChEBI" id="CHEBI:597326"/>
    </cofactor>
</comment>
<dbReference type="SUPFAM" id="SSF53383">
    <property type="entry name" value="PLP-dependent transferases"/>
    <property type="match status" value="1"/>
</dbReference>
<dbReference type="Pfam" id="PF01053">
    <property type="entry name" value="Cys_Met_Meta_PP"/>
    <property type="match status" value="1"/>
</dbReference>
<evidence type="ECO:0000313" key="3">
    <source>
        <dbReference type="EMBL" id="EQD66022.1"/>
    </source>
</evidence>
<proteinExistence type="predicted"/>
<gene>
    <name evidence="3" type="ORF">B2A_01328</name>
</gene>
<evidence type="ECO:0000256" key="1">
    <source>
        <dbReference type="ARBA" id="ARBA00001933"/>
    </source>
</evidence>
<dbReference type="PANTHER" id="PTHR11808:SF80">
    <property type="entry name" value="CYSTATHIONINE GAMMA-LYASE"/>
    <property type="match status" value="1"/>
</dbReference>
<evidence type="ECO:0000256" key="2">
    <source>
        <dbReference type="ARBA" id="ARBA00022898"/>
    </source>
</evidence>
<dbReference type="PANTHER" id="PTHR11808">
    <property type="entry name" value="TRANS-SULFURATION ENZYME FAMILY MEMBER"/>
    <property type="match status" value="1"/>
</dbReference>
<dbReference type="InterPro" id="IPR015422">
    <property type="entry name" value="PyrdxlP-dep_Trfase_small"/>
</dbReference>
<dbReference type="GO" id="GO:0019346">
    <property type="term" value="P:transsulfuration"/>
    <property type="evidence" value="ECO:0007669"/>
    <property type="project" value="InterPro"/>
</dbReference>
<dbReference type="GO" id="GO:0005737">
    <property type="term" value="C:cytoplasm"/>
    <property type="evidence" value="ECO:0007669"/>
    <property type="project" value="TreeGrafter"/>
</dbReference>
<dbReference type="Gene3D" id="3.90.1150.10">
    <property type="entry name" value="Aspartate Aminotransferase, domain 1"/>
    <property type="match status" value="1"/>
</dbReference>
<organism evidence="3">
    <name type="scientific">mine drainage metagenome</name>
    <dbReference type="NCBI Taxonomy" id="410659"/>
    <lineage>
        <taxon>unclassified sequences</taxon>
        <taxon>metagenomes</taxon>
        <taxon>ecological metagenomes</taxon>
    </lineage>
</organism>
<dbReference type="GO" id="GO:0016846">
    <property type="term" value="F:carbon-sulfur lyase activity"/>
    <property type="evidence" value="ECO:0007669"/>
    <property type="project" value="TreeGrafter"/>
</dbReference>
<name>T1B802_9ZZZZ</name>
<protein>
    <submittedName>
        <fullName evidence="3">Cys/Met metabolism, pyridoxal phosphate-dependent enzyme</fullName>
    </submittedName>
</protein>
<dbReference type="AlphaFoldDB" id="T1B802"/>
<dbReference type="InterPro" id="IPR000277">
    <property type="entry name" value="Cys/Met-Metab_PyrdxlP-dep_enz"/>
</dbReference>
<reference evidence="3" key="1">
    <citation type="submission" date="2013-08" db="EMBL/GenBank/DDBJ databases">
        <authorList>
            <person name="Mendez C."/>
            <person name="Richter M."/>
            <person name="Ferrer M."/>
            <person name="Sanchez J."/>
        </authorList>
    </citation>
    <scope>NUCLEOTIDE SEQUENCE</scope>
</reference>
<dbReference type="GO" id="GO:0009086">
    <property type="term" value="P:methionine biosynthetic process"/>
    <property type="evidence" value="ECO:0007669"/>
    <property type="project" value="UniProtKB-ARBA"/>
</dbReference>
<keyword evidence="2" id="KW-0663">Pyridoxal phosphate</keyword>
<reference evidence="3" key="2">
    <citation type="journal article" date="2014" name="ISME J.">
        <title>Microbial stratification in low pH oxic and suboxic macroscopic growths along an acid mine drainage.</title>
        <authorList>
            <person name="Mendez-Garcia C."/>
            <person name="Mesa V."/>
            <person name="Sprenger R.R."/>
            <person name="Richter M."/>
            <person name="Diez M.S."/>
            <person name="Solano J."/>
            <person name="Bargiela R."/>
            <person name="Golyshina O.V."/>
            <person name="Manteca A."/>
            <person name="Ramos J.L."/>
            <person name="Gallego J.R."/>
            <person name="Llorente I."/>
            <person name="Martins Dos Santos V.A."/>
            <person name="Jensen O.N."/>
            <person name="Pelaez A.I."/>
            <person name="Sanchez J."/>
            <person name="Ferrer M."/>
        </authorList>
    </citation>
    <scope>NUCLEOTIDE SEQUENCE</scope>
</reference>
<sequence>MRAHCESAQRVAEWLQAHPQVERVHYPGLTTHPQHALARQQQDGYGGIVSFEVRGGQEAAWRVVDATRLISITANLGDAKTTITHPATTTHGRITARQRAEAGIRDGLLRVSVGLESVEDIMTDLARGLG</sequence>
<dbReference type="GO" id="GO:0030170">
    <property type="term" value="F:pyridoxal phosphate binding"/>
    <property type="evidence" value="ECO:0007669"/>
    <property type="project" value="InterPro"/>
</dbReference>
<dbReference type="EMBL" id="AUZZ01000986">
    <property type="protein sequence ID" value="EQD66022.1"/>
    <property type="molecule type" value="Genomic_DNA"/>
</dbReference>
<comment type="caution">
    <text evidence="3">The sequence shown here is derived from an EMBL/GenBank/DDBJ whole genome shotgun (WGS) entry which is preliminary data.</text>
</comment>
<dbReference type="FunFam" id="3.90.1150.10:FF:000033">
    <property type="entry name" value="Cystathionine gamma-synthase"/>
    <property type="match status" value="1"/>
</dbReference>
<dbReference type="InterPro" id="IPR015424">
    <property type="entry name" value="PyrdxlP-dep_Trfase"/>
</dbReference>
<accession>T1B802</accession>